<evidence type="ECO:0000256" key="2">
    <source>
        <dbReference type="ARBA" id="ARBA00022475"/>
    </source>
</evidence>
<evidence type="ECO:0000256" key="1">
    <source>
        <dbReference type="ARBA" id="ARBA00001947"/>
    </source>
</evidence>
<evidence type="ECO:0000256" key="6">
    <source>
        <dbReference type="ARBA" id="ARBA00022801"/>
    </source>
</evidence>
<keyword evidence="9" id="KW-0482">Metalloprotease</keyword>
<accession>A0ABP3QCW3</accession>
<comment type="cofactor">
    <cofactor evidence="1">
        <name>Zn(2+)</name>
        <dbReference type="ChEBI" id="CHEBI:29105"/>
    </cofactor>
</comment>
<sequence length="610" mass="64959">MLRVNGFYGHVKRNDLRSAAMFGGFLVAFQVVAAVVLFLPLLFLDPLHAPPLGTFGYAERYVPLVFAAGVLLFIVQFSRHVASVRTTVAFRYVDRWTERRLVDAVETQAIAAGLPLPKVGLIDSPARNAFACGLGARSAVVVATRGLVEALDDDELAAVVAHEIAHIRNGDIRLMAAANVLMDNLECLRRQGPLRIVDWKQVVLCVLVPPFLFLCFAAGLANGAAFALARVSRLLISSSREFVADAEAVRMTHNPAALISALLCIEGRSAVEGVGVQFDAMMIDGAVDGPFASHPTIAERVAVLERLSGAMAHVPVARRDTRTAADGAAGRGGGGFGCGTAPGLGSAPAPVGRGVFGRVSAGQRGNPLGLTPANRRLLVLGFGGMAALYLWVMVQHSGGARTILSRLSGEALVAGIKELLHEGERGVFSSAGGVTIAKGRALPLTPTQELQRLAAADPLAARCFATEPYRVGDRSLYRLRPPDPALVQAYGTGHGRDSSEVKPERYLGRKLLTARHVAGAEGAELDRALASYVRERKLFLEIMHRFFGEPGLALMRDAYGSPEDLAILDTLRRRRDDRAPALTGDARLAAEIELLLSAPESFIPCVARAG</sequence>
<dbReference type="Pfam" id="PF01435">
    <property type="entry name" value="Peptidase_M48"/>
    <property type="match status" value="1"/>
</dbReference>
<dbReference type="Proteomes" id="UP001501588">
    <property type="component" value="Unassembled WGS sequence"/>
</dbReference>
<evidence type="ECO:0000313" key="13">
    <source>
        <dbReference type="EMBL" id="GAA0586324.1"/>
    </source>
</evidence>
<keyword evidence="2" id="KW-1003">Cell membrane</keyword>
<evidence type="ECO:0000256" key="3">
    <source>
        <dbReference type="ARBA" id="ARBA00022670"/>
    </source>
</evidence>
<proteinExistence type="predicted"/>
<feature type="transmembrane region" description="Helical" evidence="11">
    <location>
        <begin position="20"/>
        <end position="41"/>
    </location>
</feature>
<dbReference type="InterPro" id="IPR001915">
    <property type="entry name" value="Peptidase_M48"/>
</dbReference>
<evidence type="ECO:0000256" key="4">
    <source>
        <dbReference type="ARBA" id="ARBA00022692"/>
    </source>
</evidence>
<keyword evidence="10 11" id="KW-0472">Membrane</keyword>
<dbReference type="EMBL" id="BAAAFZ010000034">
    <property type="protein sequence ID" value="GAA0586324.1"/>
    <property type="molecule type" value="Genomic_DNA"/>
</dbReference>
<evidence type="ECO:0000256" key="10">
    <source>
        <dbReference type="ARBA" id="ARBA00023136"/>
    </source>
</evidence>
<name>A0ABP3QCW3_9PROT</name>
<dbReference type="InterPro" id="IPR050083">
    <property type="entry name" value="HtpX_protease"/>
</dbReference>
<gene>
    <name evidence="13" type="ORF">GCM10009416_25910</name>
</gene>
<keyword evidence="7" id="KW-0862">Zinc</keyword>
<dbReference type="Gene3D" id="3.30.2010.10">
    <property type="entry name" value="Metalloproteases ('zincins'), catalytic domain"/>
    <property type="match status" value="1"/>
</dbReference>
<keyword evidence="8 11" id="KW-1133">Transmembrane helix</keyword>
<evidence type="ECO:0000256" key="9">
    <source>
        <dbReference type="ARBA" id="ARBA00023049"/>
    </source>
</evidence>
<evidence type="ECO:0000256" key="8">
    <source>
        <dbReference type="ARBA" id="ARBA00022989"/>
    </source>
</evidence>
<keyword evidence="14" id="KW-1185">Reference proteome</keyword>
<evidence type="ECO:0000256" key="5">
    <source>
        <dbReference type="ARBA" id="ARBA00022723"/>
    </source>
</evidence>
<evidence type="ECO:0000313" key="14">
    <source>
        <dbReference type="Proteomes" id="UP001501588"/>
    </source>
</evidence>
<comment type="caution">
    <text evidence="13">The sequence shown here is derived from an EMBL/GenBank/DDBJ whole genome shotgun (WGS) entry which is preliminary data.</text>
</comment>
<evidence type="ECO:0000256" key="7">
    <source>
        <dbReference type="ARBA" id="ARBA00022833"/>
    </source>
</evidence>
<feature type="domain" description="Peptidase M48" evidence="12">
    <location>
        <begin position="97"/>
        <end position="306"/>
    </location>
</feature>
<keyword evidence="6" id="KW-0378">Hydrolase</keyword>
<organism evidence="13 14">
    <name type="scientific">Craurococcus roseus</name>
    <dbReference type="NCBI Taxonomy" id="77585"/>
    <lineage>
        <taxon>Bacteria</taxon>
        <taxon>Pseudomonadati</taxon>
        <taxon>Pseudomonadota</taxon>
        <taxon>Alphaproteobacteria</taxon>
        <taxon>Acetobacterales</taxon>
        <taxon>Acetobacteraceae</taxon>
        <taxon>Craurococcus</taxon>
    </lineage>
</organism>
<reference evidence="14" key="1">
    <citation type="journal article" date="2019" name="Int. J. Syst. Evol. Microbiol.">
        <title>The Global Catalogue of Microorganisms (GCM) 10K type strain sequencing project: providing services to taxonomists for standard genome sequencing and annotation.</title>
        <authorList>
            <consortium name="The Broad Institute Genomics Platform"/>
            <consortium name="The Broad Institute Genome Sequencing Center for Infectious Disease"/>
            <person name="Wu L."/>
            <person name="Ma J."/>
        </authorList>
    </citation>
    <scope>NUCLEOTIDE SEQUENCE [LARGE SCALE GENOMIC DNA]</scope>
    <source>
        <strain evidence="14">JCM 9933</strain>
    </source>
</reference>
<keyword evidence="5" id="KW-0479">Metal-binding</keyword>
<evidence type="ECO:0000256" key="11">
    <source>
        <dbReference type="SAM" id="Phobius"/>
    </source>
</evidence>
<feature type="transmembrane region" description="Helical" evidence="11">
    <location>
        <begin position="61"/>
        <end position="82"/>
    </location>
</feature>
<keyword evidence="4 11" id="KW-0812">Transmembrane</keyword>
<dbReference type="PANTHER" id="PTHR43221">
    <property type="entry name" value="PROTEASE HTPX"/>
    <property type="match status" value="1"/>
</dbReference>
<evidence type="ECO:0000259" key="12">
    <source>
        <dbReference type="Pfam" id="PF01435"/>
    </source>
</evidence>
<dbReference type="RefSeq" id="WP_343895727.1">
    <property type="nucleotide sequence ID" value="NZ_BAAAFZ010000034.1"/>
</dbReference>
<dbReference type="PANTHER" id="PTHR43221:SF2">
    <property type="entry name" value="PROTEASE HTPX HOMOLOG"/>
    <property type="match status" value="1"/>
</dbReference>
<feature type="transmembrane region" description="Helical" evidence="11">
    <location>
        <begin position="202"/>
        <end position="229"/>
    </location>
</feature>
<keyword evidence="3" id="KW-0645">Protease</keyword>
<protein>
    <recommendedName>
        <fullName evidence="12">Peptidase M48 domain-containing protein</fullName>
    </recommendedName>
</protein>